<organism evidence="9">
    <name type="scientific">mine drainage metagenome</name>
    <dbReference type="NCBI Taxonomy" id="410659"/>
    <lineage>
        <taxon>unclassified sequences</taxon>
        <taxon>metagenomes</taxon>
        <taxon>ecological metagenomes</taxon>
    </lineage>
</organism>
<evidence type="ECO:0000313" key="9">
    <source>
        <dbReference type="EMBL" id="EQD44549.1"/>
    </source>
</evidence>
<evidence type="ECO:0000256" key="4">
    <source>
        <dbReference type="ARBA" id="ARBA00022692"/>
    </source>
</evidence>
<dbReference type="Gene3D" id="1.20.1640.10">
    <property type="entry name" value="Multidrug efflux transporter AcrB transmembrane domain"/>
    <property type="match status" value="1"/>
</dbReference>
<keyword evidence="4 7" id="KW-0812">Transmembrane</keyword>
<feature type="transmembrane region" description="Helical" evidence="7">
    <location>
        <begin position="80"/>
        <end position="105"/>
    </location>
</feature>
<name>T1AV11_9ZZZZ</name>
<comment type="subcellular location">
    <subcellularLocation>
        <location evidence="1">Cell membrane</location>
        <topology evidence="1">Multi-pass membrane protein</topology>
    </subcellularLocation>
</comment>
<keyword evidence="5 7" id="KW-1133">Transmembrane helix</keyword>
<feature type="non-terminal residue" evidence="9">
    <location>
        <position position="1"/>
    </location>
</feature>
<feature type="transmembrane region" description="Helical" evidence="7">
    <location>
        <begin position="52"/>
        <end position="73"/>
    </location>
</feature>
<reference evidence="9" key="1">
    <citation type="submission" date="2013-08" db="EMBL/GenBank/DDBJ databases">
        <authorList>
            <person name="Mendez C."/>
            <person name="Richter M."/>
            <person name="Ferrer M."/>
            <person name="Sanchez J."/>
        </authorList>
    </citation>
    <scope>NUCLEOTIDE SEQUENCE</scope>
</reference>
<dbReference type="InterPro" id="IPR050545">
    <property type="entry name" value="Mycobact_MmpL"/>
</dbReference>
<evidence type="ECO:0000256" key="2">
    <source>
        <dbReference type="ARBA" id="ARBA00010157"/>
    </source>
</evidence>
<dbReference type="GO" id="GO:0005886">
    <property type="term" value="C:plasma membrane"/>
    <property type="evidence" value="ECO:0007669"/>
    <property type="project" value="UniProtKB-SubCell"/>
</dbReference>
<keyword evidence="6 7" id="KW-0472">Membrane</keyword>
<feature type="transmembrane region" description="Helical" evidence="7">
    <location>
        <begin position="111"/>
        <end position="133"/>
    </location>
</feature>
<dbReference type="InterPro" id="IPR004869">
    <property type="entry name" value="MMPL_dom"/>
</dbReference>
<protein>
    <submittedName>
        <fullName evidence="9">MMPL domain protein</fullName>
    </submittedName>
</protein>
<evidence type="ECO:0000256" key="5">
    <source>
        <dbReference type="ARBA" id="ARBA00022989"/>
    </source>
</evidence>
<dbReference type="PANTHER" id="PTHR33406">
    <property type="entry name" value="MEMBRANE PROTEIN MJ1562-RELATED"/>
    <property type="match status" value="1"/>
</dbReference>
<evidence type="ECO:0000259" key="8">
    <source>
        <dbReference type="PROSITE" id="PS50156"/>
    </source>
</evidence>
<evidence type="ECO:0000256" key="6">
    <source>
        <dbReference type="ARBA" id="ARBA00023136"/>
    </source>
</evidence>
<proteinExistence type="inferred from homology"/>
<gene>
    <name evidence="9" type="ORF">B1B_13479</name>
</gene>
<accession>T1AV11</accession>
<feature type="transmembrane region" description="Helical" evidence="7">
    <location>
        <begin position="187"/>
        <end position="212"/>
    </location>
</feature>
<reference evidence="9" key="2">
    <citation type="journal article" date="2014" name="ISME J.">
        <title>Microbial stratification in low pH oxic and suboxic macroscopic growths along an acid mine drainage.</title>
        <authorList>
            <person name="Mendez-Garcia C."/>
            <person name="Mesa V."/>
            <person name="Sprenger R.R."/>
            <person name="Richter M."/>
            <person name="Diez M.S."/>
            <person name="Solano J."/>
            <person name="Bargiela R."/>
            <person name="Golyshina O.V."/>
            <person name="Manteca A."/>
            <person name="Ramos J.L."/>
            <person name="Gallego J.R."/>
            <person name="Llorente I."/>
            <person name="Martins Dos Santos V.A."/>
            <person name="Jensen O.N."/>
            <person name="Pelaez A.I."/>
            <person name="Sanchez J."/>
            <person name="Ferrer M."/>
        </authorList>
    </citation>
    <scope>NUCLEOTIDE SEQUENCE</scope>
</reference>
<comment type="similarity">
    <text evidence="2">Belongs to the resistance-nodulation-cell division (RND) (TC 2.A.6) family. MmpL subfamily.</text>
</comment>
<feature type="transmembrane region" description="Helical" evidence="7">
    <location>
        <begin position="153"/>
        <end position="175"/>
    </location>
</feature>
<dbReference type="EMBL" id="AUZY01008875">
    <property type="protein sequence ID" value="EQD44549.1"/>
    <property type="molecule type" value="Genomic_DNA"/>
</dbReference>
<evidence type="ECO:0000256" key="7">
    <source>
        <dbReference type="SAM" id="Phobius"/>
    </source>
</evidence>
<feature type="domain" description="SSD" evidence="8">
    <location>
        <begin position="81"/>
        <end position="210"/>
    </location>
</feature>
<dbReference type="SUPFAM" id="SSF82866">
    <property type="entry name" value="Multidrug efflux transporter AcrB transmembrane domain"/>
    <property type="match status" value="1"/>
</dbReference>
<dbReference type="Pfam" id="PF03176">
    <property type="entry name" value="MMPL"/>
    <property type="match status" value="1"/>
</dbReference>
<dbReference type="InterPro" id="IPR000731">
    <property type="entry name" value="SSD"/>
</dbReference>
<dbReference type="PROSITE" id="PS50156">
    <property type="entry name" value="SSD"/>
    <property type="match status" value="1"/>
</dbReference>
<dbReference type="AlphaFoldDB" id="T1AV11"/>
<evidence type="ECO:0000256" key="3">
    <source>
        <dbReference type="ARBA" id="ARBA00022475"/>
    </source>
</evidence>
<comment type="caution">
    <text evidence="9">The sequence shown here is derived from an EMBL/GenBank/DDBJ whole genome shotgun (WGS) entry which is preliminary data.</text>
</comment>
<evidence type="ECO:0000256" key="1">
    <source>
        <dbReference type="ARBA" id="ARBA00004651"/>
    </source>
</evidence>
<dbReference type="PANTHER" id="PTHR33406:SF6">
    <property type="entry name" value="MEMBRANE PROTEIN YDGH-RELATED"/>
    <property type="match status" value="1"/>
</dbReference>
<keyword evidence="3" id="KW-1003">Cell membrane</keyword>
<sequence length="237" mass="25290">EGGRAAYFVVYSSYGPYSPSALALVSSLRSNSSYLVGGVTSSVLDQQAQDQVQFPVLEVLLAALIAIVLGLSFRSVTIPLISLSGVFLSISATTGLLYLVSTYLLHAQLLWLVPLILFVILMSLGNDYTVFLLSRVREEQRSHGAVEGIRRGIAGSGVVVSALGLILAFSLGSLALQPISFLEEVGIAFVISLVLDTFVVRPFFFPAMLTLVEQRKAARRTRRSGGPIDATSPPSGP</sequence>